<evidence type="ECO:0000259" key="9">
    <source>
        <dbReference type="PROSITE" id="PS50893"/>
    </source>
</evidence>
<dbReference type="Proteomes" id="UP000051530">
    <property type="component" value="Unassembled WGS sequence"/>
</dbReference>
<dbReference type="AlphaFoldDB" id="A0A0R0LYD1"/>
<sequence length="659" mass="76415">MESDQATFSWQNIDIEVPNKNKRYRVSRIKLISDACGSMKCGLLAIMGPSGSGKTTLLNSFVGRMPQNSHTTGKITYLGKDRDGVEFTKEVGFVDQDDTIFENLTAYQTVRYAADFRLENSKKLNLEQKIQTLFDKLSINHVKDARMSALSGGERKRVMIAVELITEPQIIFLDEPTSGLDNNSTHKLIKLLKSIADEGKTIIFTIHQPDDITASEFTKILLLSQGRTVYMGDFDKCESELIQYGLEKRPRETFSNFAMRVLDVNPDKYQDSEYGTVLNTLVEEMKKRNNFQPRLKAVKKSNDATPELAVNFKHVYLIIKRKYQMSFLTWKNLIFNIILLVFVFLCIWFFKFLLSVLDMGFSNEVVKEMIDENSSKKFFEFYSSEIIVIPFFCAILPMISGKAFYPETRQIKREIGVATYSVTSYYLATYIHEFLGYLPYLMIYLASISFYVTDESRILPIFFFNSLIFFCSLFLYLFIGSITSGPKLLTLFLVIAFIFYCIPWNFLMIFVNLRKLLSLDEKQMAGPSIPCLVMNHLFPHHMITSICMSFSIYVFRELAINAPSLFLCFIYGVYNEEIYEFARKKYPEIYKWNTYDELLKEFKKTVGQMEYLTTFYLGFNTSPYVGFVFIFIMTALYALLSIFLLSRRIVPPQRFKLNA</sequence>
<dbReference type="InterPro" id="IPR050352">
    <property type="entry name" value="ABCG_transporters"/>
</dbReference>
<evidence type="ECO:0000256" key="3">
    <source>
        <dbReference type="ARBA" id="ARBA00022692"/>
    </source>
</evidence>
<dbReference type="GO" id="GO:0016020">
    <property type="term" value="C:membrane"/>
    <property type="evidence" value="ECO:0007669"/>
    <property type="project" value="UniProtKB-SubCell"/>
</dbReference>
<dbReference type="SUPFAM" id="SSF52540">
    <property type="entry name" value="P-loop containing nucleoside triphosphate hydrolases"/>
    <property type="match status" value="1"/>
</dbReference>
<dbReference type="GO" id="GO:0016887">
    <property type="term" value="F:ATP hydrolysis activity"/>
    <property type="evidence" value="ECO:0007669"/>
    <property type="project" value="InterPro"/>
</dbReference>
<evidence type="ECO:0000256" key="4">
    <source>
        <dbReference type="ARBA" id="ARBA00022741"/>
    </source>
</evidence>
<dbReference type="PROSITE" id="PS50893">
    <property type="entry name" value="ABC_TRANSPORTER_2"/>
    <property type="match status" value="1"/>
</dbReference>
<feature type="transmembrane region" description="Helical" evidence="8">
    <location>
        <begin position="434"/>
        <end position="452"/>
    </location>
</feature>
<dbReference type="PANTHER" id="PTHR48041:SF91">
    <property type="entry name" value="ABC TRANSPORTER G FAMILY MEMBER 28"/>
    <property type="match status" value="1"/>
</dbReference>
<name>A0A0R0LYD1_9MICR</name>
<keyword evidence="3 8" id="KW-0812">Transmembrane</keyword>
<feature type="domain" description="ABC transporter" evidence="9">
    <location>
        <begin position="15"/>
        <end position="250"/>
    </location>
</feature>
<keyword evidence="5" id="KW-0067">ATP-binding</keyword>
<dbReference type="GO" id="GO:0042626">
    <property type="term" value="F:ATPase-coupled transmembrane transporter activity"/>
    <property type="evidence" value="ECO:0007669"/>
    <property type="project" value="TreeGrafter"/>
</dbReference>
<dbReference type="InterPro" id="IPR017871">
    <property type="entry name" value="ABC_transporter-like_CS"/>
</dbReference>
<keyword evidence="4" id="KW-0547">Nucleotide-binding</keyword>
<evidence type="ECO:0000256" key="2">
    <source>
        <dbReference type="ARBA" id="ARBA00022448"/>
    </source>
</evidence>
<evidence type="ECO:0000313" key="10">
    <source>
        <dbReference type="EMBL" id="KRH94338.1"/>
    </source>
</evidence>
<dbReference type="EMBL" id="LGUB01000092">
    <property type="protein sequence ID" value="KRH94338.1"/>
    <property type="molecule type" value="Genomic_DNA"/>
</dbReference>
<dbReference type="GO" id="GO:0005524">
    <property type="term" value="F:ATP binding"/>
    <property type="evidence" value="ECO:0007669"/>
    <property type="project" value="UniProtKB-KW"/>
</dbReference>
<organism evidence="10 11">
    <name type="scientific">Pseudoloma neurophilia</name>
    <dbReference type="NCBI Taxonomy" id="146866"/>
    <lineage>
        <taxon>Eukaryota</taxon>
        <taxon>Fungi</taxon>
        <taxon>Fungi incertae sedis</taxon>
        <taxon>Microsporidia</taxon>
        <taxon>Pseudoloma</taxon>
    </lineage>
</organism>
<dbReference type="InterPro" id="IPR003439">
    <property type="entry name" value="ABC_transporter-like_ATP-bd"/>
</dbReference>
<protein>
    <recommendedName>
        <fullName evidence="9">ABC transporter domain-containing protein</fullName>
    </recommendedName>
</protein>
<comment type="caution">
    <text evidence="10">The sequence shown here is derived from an EMBL/GenBank/DDBJ whole genome shotgun (WGS) entry which is preliminary data.</text>
</comment>
<dbReference type="SMART" id="SM00382">
    <property type="entry name" value="AAA"/>
    <property type="match status" value="1"/>
</dbReference>
<keyword evidence="6 8" id="KW-1133">Transmembrane helix</keyword>
<evidence type="ECO:0000256" key="7">
    <source>
        <dbReference type="ARBA" id="ARBA00023136"/>
    </source>
</evidence>
<dbReference type="Pfam" id="PF00005">
    <property type="entry name" value="ABC_tran"/>
    <property type="match status" value="1"/>
</dbReference>
<feature type="transmembrane region" description="Helical" evidence="8">
    <location>
        <begin position="491"/>
        <end position="513"/>
    </location>
</feature>
<dbReference type="PANTHER" id="PTHR48041">
    <property type="entry name" value="ABC TRANSPORTER G FAMILY MEMBER 28"/>
    <property type="match status" value="1"/>
</dbReference>
<dbReference type="InterPro" id="IPR027417">
    <property type="entry name" value="P-loop_NTPase"/>
</dbReference>
<reference evidence="10 11" key="1">
    <citation type="submission" date="2015-07" db="EMBL/GenBank/DDBJ databases">
        <title>The genome of Pseudoloma neurophilia, a relevant intracellular parasite of the zebrafish.</title>
        <authorList>
            <person name="Ndikumana S."/>
            <person name="Pelin A."/>
            <person name="Sanders J."/>
            <person name="Corradi N."/>
        </authorList>
    </citation>
    <scope>NUCLEOTIDE SEQUENCE [LARGE SCALE GENOMIC DNA]</scope>
    <source>
        <strain evidence="10 11">MK1</strain>
    </source>
</reference>
<gene>
    <name evidence="10" type="ORF">M153_2930004378</name>
</gene>
<keyword evidence="7 8" id="KW-0472">Membrane</keyword>
<feature type="transmembrane region" description="Helical" evidence="8">
    <location>
        <begin position="624"/>
        <end position="646"/>
    </location>
</feature>
<dbReference type="PROSITE" id="PS00211">
    <property type="entry name" value="ABC_TRANSPORTER_1"/>
    <property type="match status" value="1"/>
</dbReference>
<evidence type="ECO:0000256" key="6">
    <source>
        <dbReference type="ARBA" id="ARBA00022989"/>
    </source>
</evidence>
<evidence type="ECO:0000256" key="5">
    <source>
        <dbReference type="ARBA" id="ARBA00022840"/>
    </source>
</evidence>
<dbReference type="InterPro" id="IPR003593">
    <property type="entry name" value="AAA+_ATPase"/>
</dbReference>
<comment type="subcellular location">
    <subcellularLocation>
        <location evidence="1">Membrane</location>
        <topology evidence="1">Multi-pass membrane protein</topology>
    </subcellularLocation>
</comment>
<keyword evidence="2" id="KW-0813">Transport</keyword>
<proteinExistence type="predicted"/>
<feature type="transmembrane region" description="Helical" evidence="8">
    <location>
        <begin position="378"/>
        <end position="399"/>
    </location>
</feature>
<feature type="transmembrane region" description="Helical" evidence="8">
    <location>
        <begin position="333"/>
        <end position="357"/>
    </location>
</feature>
<dbReference type="VEuPathDB" id="MicrosporidiaDB:M153_2930004378"/>
<evidence type="ECO:0000256" key="8">
    <source>
        <dbReference type="SAM" id="Phobius"/>
    </source>
</evidence>
<feature type="transmembrane region" description="Helical" evidence="8">
    <location>
        <begin position="459"/>
        <end position="479"/>
    </location>
</feature>
<keyword evidence="11" id="KW-1185">Reference proteome</keyword>
<accession>A0A0R0LYD1</accession>
<evidence type="ECO:0000256" key="1">
    <source>
        <dbReference type="ARBA" id="ARBA00004141"/>
    </source>
</evidence>
<dbReference type="Gene3D" id="3.40.50.300">
    <property type="entry name" value="P-loop containing nucleotide triphosphate hydrolases"/>
    <property type="match status" value="1"/>
</dbReference>
<feature type="transmembrane region" description="Helical" evidence="8">
    <location>
        <begin position="558"/>
        <end position="574"/>
    </location>
</feature>
<evidence type="ECO:0000313" key="11">
    <source>
        <dbReference type="Proteomes" id="UP000051530"/>
    </source>
</evidence>
<dbReference type="OrthoDB" id="2141921at2759"/>